<name>A0AAE0MT01_9PEZI</name>
<dbReference type="Proteomes" id="UP001278500">
    <property type="component" value="Unassembled WGS sequence"/>
</dbReference>
<comment type="caution">
    <text evidence="1">The sequence shown here is derived from an EMBL/GenBank/DDBJ whole genome shotgun (WGS) entry which is preliminary data.</text>
</comment>
<gene>
    <name evidence="1" type="ORF">B0H65DRAFT_441747</name>
</gene>
<keyword evidence="2" id="KW-1185">Reference proteome</keyword>
<evidence type="ECO:0000313" key="2">
    <source>
        <dbReference type="Proteomes" id="UP001278500"/>
    </source>
</evidence>
<organism evidence="1 2">
    <name type="scientific">Neurospora tetraspora</name>
    <dbReference type="NCBI Taxonomy" id="94610"/>
    <lineage>
        <taxon>Eukaryota</taxon>
        <taxon>Fungi</taxon>
        <taxon>Dikarya</taxon>
        <taxon>Ascomycota</taxon>
        <taxon>Pezizomycotina</taxon>
        <taxon>Sordariomycetes</taxon>
        <taxon>Sordariomycetidae</taxon>
        <taxon>Sordariales</taxon>
        <taxon>Sordariaceae</taxon>
        <taxon>Neurospora</taxon>
    </lineage>
</organism>
<dbReference type="RefSeq" id="XP_062683283.1">
    <property type="nucleotide sequence ID" value="XM_062825544.1"/>
</dbReference>
<reference evidence="1" key="2">
    <citation type="submission" date="2023-06" db="EMBL/GenBank/DDBJ databases">
        <authorList>
            <consortium name="Lawrence Berkeley National Laboratory"/>
            <person name="Haridas S."/>
            <person name="Hensen N."/>
            <person name="Bonometti L."/>
            <person name="Westerberg I."/>
            <person name="Brannstrom I.O."/>
            <person name="Guillou S."/>
            <person name="Cros-Aarteil S."/>
            <person name="Calhoun S."/>
            <person name="Kuo A."/>
            <person name="Mondo S."/>
            <person name="Pangilinan J."/>
            <person name="Riley R."/>
            <person name="Labutti K."/>
            <person name="Andreopoulos B."/>
            <person name="Lipzen A."/>
            <person name="Chen C."/>
            <person name="Yanf M."/>
            <person name="Daum C."/>
            <person name="Ng V."/>
            <person name="Clum A."/>
            <person name="Steindorff A."/>
            <person name="Ohm R."/>
            <person name="Martin F."/>
            <person name="Silar P."/>
            <person name="Natvig D."/>
            <person name="Lalanne C."/>
            <person name="Gautier V."/>
            <person name="Ament-Velasquez S.L."/>
            <person name="Kruys A."/>
            <person name="Hutchinson M.I."/>
            <person name="Powell A.J."/>
            <person name="Barry K."/>
            <person name="Miller A.N."/>
            <person name="Grigoriev I.V."/>
            <person name="Debuchy R."/>
            <person name="Gladieux P."/>
            <person name="Thoren M.H."/>
            <person name="Johannesson H."/>
        </authorList>
    </citation>
    <scope>NUCLEOTIDE SEQUENCE</scope>
    <source>
        <strain evidence="1">CBS 560.94</strain>
    </source>
</reference>
<dbReference type="GeneID" id="87862698"/>
<protein>
    <submittedName>
        <fullName evidence="1">Uncharacterized protein</fullName>
    </submittedName>
</protein>
<accession>A0AAE0MT01</accession>
<evidence type="ECO:0000313" key="1">
    <source>
        <dbReference type="EMBL" id="KAK3348201.1"/>
    </source>
</evidence>
<reference evidence="1" key="1">
    <citation type="journal article" date="2023" name="Mol. Phylogenet. Evol.">
        <title>Genome-scale phylogeny and comparative genomics of the fungal order Sordariales.</title>
        <authorList>
            <person name="Hensen N."/>
            <person name="Bonometti L."/>
            <person name="Westerberg I."/>
            <person name="Brannstrom I.O."/>
            <person name="Guillou S."/>
            <person name="Cros-Aarteil S."/>
            <person name="Calhoun S."/>
            <person name="Haridas S."/>
            <person name="Kuo A."/>
            <person name="Mondo S."/>
            <person name="Pangilinan J."/>
            <person name="Riley R."/>
            <person name="LaButti K."/>
            <person name="Andreopoulos B."/>
            <person name="Lipzen A."/>
            <person name="Chen C."/>
            <person name="Yan M."/>
            <person name="Daum C."/>
            <person name="Ng V."/>
            <person name="Clum A."/>
            <person name="Steindorff A."/>
            <person name="Ohm R.A."/>
            <person name="Martin F."/>
            <person name="Silar P."/>
            <person name="Natvig D.O."/>
            <person name="Lalanne C."/>
            <person name="Gautier V."/>
            <person name="Ament-Velasquez S.L."/>
            <person name="Kruys A."/>
            <person name="Hutchinson M.I."/>
            <person name="Powell A.J."/>
            <person name="Barry K."/>
            <person name="Miller A.N."/>
            <person name="Grigoriev I.V."/>
            <person name="Debuchy R."/>
            <person name="Gladieux P."/>
            <person name="Hiltunen Thoren M."/>
            <person name="Johannesson H."/>
        </authorList>
    </citation>
    <scope>NUCLEOTIDE SEQUENCE</scope>
    <source>
        <strain evidence="1">CBS 560.94</strain>
    </source>
</reference>
<dbReference type="EMBL" id="JAUEPP010000003">
    <property type="protein sequence ID" value="KAK3348201.1"/>
    <property type="molecule type" value="Genomic_DNA"/>
</dbReference>
<sequence>MPDTLADSEPIAVASGRQTYPDVWLAEWLGTNLPDAEMGSDDAALAIVNRKVLRQNQNVSGSLSVPGRQVWSRSGLSLAPKLPSSPKNQGSPLPRSSFPPFRYCTVTLMVYNSGGTCIKNFFIIYFLSLAPKALCQVLGPSKVRRLVLRPGLPYHVTYIGHVCFRMYLTEVEEARPVPAGWFGLVGWLMAILPTGSIWVAGILPPRDQTEAREGSPFASFHWNLQLAVVDSFVLPTRR</sequence>
<proteinExistence type="predicted"/>
<dbReference type="AlphaFoldDB" id="A0AAE0MT01"/>